<feature type="region of interest" description="Disordered" evidence="1">
    <location>
        <begin position="233"/>
        <end position="261"/>
    </location>
</feature>
<sequence>MDALVKVGMANYGQNRAGPLGSLKRLPPLSPAADNAGDDGDSDSDEDFELNLSIASDAARRAQEKLKLAMDYVVLSEVTHACVEILHSFMNKHGRLVSKDVQHYISDLLMALITSEFEDPDEQVFRARDIAAAFNEAIGDEPSFISIESELGKAIRPISTLVTSADLPRQEHRGGDHELASKSNTTQKLVPLHRDFESIQKEIAYQSRFDGLPIIRQKGPLRRRAKMEGDIEVEKDNRFSSSDSPFQPLPSSPPETSRANRRRQNLAMEFELLYGARRPSASRQLRKTDDFERDVAEEAGLAPETIEDSLGQDVDDELTSCEDEDTCME</sequence>
<dbReference type="Proteomes" id="UP000275078">
    <property type="component" value="Unassembled WGS sequence"/>
</dbReference>
<accession>A0A3N4HDK4</accession>
<feature type="region of interest" description="Disordered" evidence="1">
    <location>
        <begin position="20"/>
        <end position="47"/>
    </location>
</feature>
<keyword evidence="3" id="KW-1185">Reference proteome</keyword>
<reference evidence="2 3" key="1">
    <citation type="journal article" date="2018" name="Nat. Ecol. Evol.">
        <title>Pezizomycetes genomes reveal the molecular basis of ectomycorrhizal truffle lifestyle.</title>
        <authorList>
            <person name="Murat C."/>
            <person name="Payen T."/>
            <person name="Noel B."/>
            <person name="Kuo A."/>
            <person name="Morin E."/>
            <person name="Chen J."/>
            <person name="Kohler A."/>
            <person name="Krizsan K."/>
            <person name="Balestrini R."/>
            <person name="Da Silva C."/>
            <person name="Montanini B."/>
            <person name="Hainaut M."/>
            <person name="Levati E."/>
            <person name="Barry K.W."/>
            <person name="Belfiori B."/>
            <person name="Cichocki N."/>
            <person name="Clum A."/>
            <person name="Dockter R.B."/>
            <person name="Fauchery L."/>
            <person name="Guy J."/>
            <person name="Iotti M."/>
            <person name="Le Tacon F."/>
            <person name="Lindquist E.A."/>
            <person name="Lipzen A."/>
            <person name="Malagnac F."/>
            <person name="Mello A."/>
            <person name="Molinier V."/>
            <person name="Miyauchi S."/>
            <person name="Poulain J."/>
            <person name="Riccioni C."/>
            <person name="Rubini A."/>
            <person name="Sitrit Y."/>
            <person name="Splivallo R."/>
            <person name="Traeger S."/>
            <person name="Wang M."/>
            <person name="Zifcakova L."/>
            <person name="Wipf D."/>
            <person name="Zambonelli A."/>
            <person name="Paolocci F."/>
            <person name="Nowrousian M."/>
            <person name="Ottonello S."/>
            <person name="Baldrian P."/>
            <person name="Spatafora J.W."/>
            <person name="Henrissat B."/>
            <person name="Nagy L.G."/>
            <person name="Aury J.M."/>
            <person name="Wincker P."/>
            <person name="Grigoriev I.V."/>
            <person name="Bonfante P."/>
            <person name="Martin F.M."/>
        </authorList>
    </citation>
    <scope>NUCLEOTIDE SEQUENCE [LARGE SCALE GENOMIC DNA]</scope>
    <source>
        <strain evidence="2 3">RN42</strain>
    </source>
</reference>
<evidence type="ECO:0000313" key="2">
    <source>
        <dbReference type="EMBL" id="RPA70581.1"/>
    </source>
</evidence>
<organism evidence="2 3">
    <name type="scientific">Ascobolus immersus RN42</name>
    <dbReference type="NCBI Taxonomy" id="1160509"/>
    <lineage>
        <taxon>Eukaryota</taxon>
        <taxon>Fungi</taxon>
        <taxon>Dikarya</taxon>
        <taxon>Ascomycota</taxon>
        <taxon>Pezizomycotina</taxon>
        <taxon>Pezizomycetes</taxon>
        <taxon>Pezizales</taxon>
        <taxon>Ascobolaceae</taxon>
        <taxon>Ascobolus</taxon>
    </lineage>
</organism>
<feature type="compositionally biased region" description="Basic and acidic residues" evidence="1">
    <location>
        <begin position="286"/>
        <end position="296"/>
    </location>
</feature>
<feature type="compositionally biased region" description="Acidic residues" evidence="1">
    <location>
        <begin position="36"/>
        <end position="47"/>
    </location>
</feature>
<dbReference type="EMBL" id="ML120236">
    <property type="protein sequence ID" value="RPA70581.1"/>
    <property type="molecule type" value="Genomic_DNA"/>
</dbReference>
<protein>
    <submittedName>
        <fullName evidence="2">Uncharacterized protein</fullName>
    </submittedName>
</protein>
<evidence type="ECO:0000256" key="1">
    <source>
        <dbReference type="SAM" id="MobiDB-lite"/>
    </source>
</evidence>
<dbReference type="AlphaFoldDB" id="A0A3N4HDK4"/>
<feature type="compositionally biased region" description="Acidic residues" evidence="1">
    <location>
        <begin position="313"/>
        <end position="329"/>
    </location>
</feature>
<evidence type="ECO:0000313" key="3">
    <source>
        <dbReference type="Proteomes" id="UP000275078"/>
    </source>
</evidence>
<name>A0A3N4HDK4_ASCIM</name>
<feature type="region of interest" description="Disordered" evidence="1">
    <location>
        <begin position="281"/>
        <end position="329"/>
    </location>
</feature>
<gene>
    <name evidence="2" type="ORF">BJ508DRAFT_316391</name>
</gene>
<proteinExistence type="predicted"/>